<sequence length="49" mass="5531">ILIQLHIWLFIMNEMTVIIGLLISLVLGVILLIYSLKKSKGEIKPLLSV</sequence>
<dbReference type="EMBL" id="LAZR01002607">
    <property type="protein sequence ID" value="KKN27884.1"/>
    <property type="molecule type" value="Genomic_DNA"/>
</dbReference>
<evidence type="ECO:0000313" key="2">
    <source>
        <dbReference type="EMBL" id="KKN27884.1"/>
    </source>
</evidence>
<dbReference type="AlphaFoldDB" id="A0A0F9PCN5"/>
<organism evidence="2">
    <name type="scientific">marine sediment metagenome</name>
    <dbReference type="NCBI Taxonomy" id="412755"/>
    <lineage>
        <taxon>unclassified sequences</taxon>
        <taxon>metagenomes</taxon>
        <taxon>ecological metagenomes</taxon>
    </lineage>
</organism>
<proteinExistence type="predicted"/>
<feature type="non-terminal residue" evidence="2">
    <location>
        <position position="1"/>
    </location>
</feature>
<evidence type="ECO:0000256" key="1">
    <source>
        <dbReference type="SAM" id="Phobius"/>
    </source>
</evidence>
<gene>
    <name evidence="2" type="ORF">LCGC14_0860080</name>
</gene>
<keyword evidence="1" id="KW-0472">Membrane</keyword>
<feature type="transmembrane region" description="Helical" evidence="1">
    <location>
        <begin position="15"/>
        <end position="36"/>
    </location>
</feature>
<accession>A0A0F9PCN5</accession>
<keyword evidence="1" id="KW-0812">Transmembrane</keyword>
<protein>
    <submittedName>
        <fullName evidence="2">Uncharacterized protein</fullName>
    </submittedName>
</protein>
<comment type="caution">
    <text evidence="2">The sequence shown here is derived from an EMBL/GenBank/DDBJ whole genome shotgun (WGS) entry which is preliminary data.</text>
</comment>
<keyword evidence="1" id="KW-1133">Transmembrane helix</keyword>
<name>A0A0F9PCN5_9ZZZZ</name>
<reference evidence="2" key="1">
    <citation type="journal article" date="2015" name="Nature">
        <title>Complex archaea that bridge the gap between prokaryotes and eukaryotes.</title>
        <authorList>
            <person name="Spang A."/>
            <person name="Saw J.H."/>
            <person name="Jorgensen S.L."/>
            <person name="Zaremba-Niedzwiedzka K."/>
            <person name="Martijn J."/>
            <person name="Lind A.E."/>
            <person name="van Eijk R."/>
            <person name="Schleper C."/>
            <person name="Guy L."/>
            <person name="Ettema T.J."/>
        </authorList>
    </citation>
    <scope>NUCLEOTIDE SEQUENCE</scope>
</reference>